<gene>
    <name evidence="2" type="ORF">PSON_ATCC_30995.1.T0690138</name>
</gene>
<evidence type="ECO:0000313" key="3">
    <source>
        <dbReference type="Proteomes" id="UP000692954"/>
    </source>
</evidence>
<name>A0A8S1P4X0_9CILI</name>
<dbReference type="AlphaFoldDB" id="A0A8S1P4X0"/>
<sequence length="191" mass="22245">MGASICQQFGAINDHEMVKEQQDLQPQNFDYKTNQIQIKIQKAAKICLILPDDPASLSKDLSSNEDRPEAQTPYLPYSDQYNSKGELQYIQLLGKDFTESVKIQSQLVSSQNEDILQQFQQKQSKQSDPRFCNGENRHQILNLQIVEDNLDDYINYDWKKSKFQLISINDQNLFKKTNITKPTKKQIRKQL</sequence>
<evidence type="ECO:0000256" key="1">
    <source>
        <dbReference type="SAM" id="MobiDB-lite"/>
    </source>
</evidence>
<keyword evidence="3" id="KW-1185">Reference proteome</keyword>
<proteinExistence type="predicted"/>
<protein>
    <submittedName>
        <fullName evidence="2">Uncharacterized protein</fullName>
    </submittedName>
</protein>
<reference evidence="2" key="1">
    <citation type="submission" date="2021-01" db="EMBL/GenBank/DDBJ databases">
        <authorList>
            <consortium name="Genoscope - CEA"/>
            <person name="William W."/>
        </authorList>
    </citation>
    <scope>NUCLEOTIDE SEQUENCE</scope>
</reference>
<dbReference type="OrthoDB" id="317952at2759"/>
<organism evidence="2 3">
    <name type="scientific">Paramecium sonneborni</name>
    <dbReference type="NCBI Taxonomy" id="65129"/>
    <lineage>
        <taxon>Eukaryota</taxon>
        <taxon>Sar</taxon>
        <taxon>Alveolata</taxon>
        <taxon>Ciliophora</taxon>
        <taxon>Intramacronucleata</taxon>
        <taxon>Oligohymenophorea</taxon>
        <taxon>Peniculida</taxon>
        <taxon>Parameciidae</taxon>
        <taxon>Paramecium</taxon>
    </lineage>
</organism>
<accession>A0A8S1P4X0</accession>
<comment type="caution">
    <text evidence="2">The sequence shown here is derived from an EMBL/GenBank/DDBJ whole genome shotgun (WGS) entry which is preliminary data.</text>
</comment>
<evidence type="ECO:0000313" key="2">
    <source>
        <dbReference type="EMBL" id="CAD8097935.1"/>
    </source>
</evidence>
<feature type="region of interest" description="Disordered" evidence="1">
    <location>
        <begin position="58"/>
        <end position="77"/>
    </location>
</feature>
<dbReference type="Proteomes" id="UP000692954">
    <property type="component" value="Unassembled WGS sequence"/>
</dbReference>
<dbReference type="EMBL" id="CAJJDN010000069">
    <property type="protein sequence ID" value="CAD8097935.1"/>
    <property type="molecule type" value="Genomic_DNA"/>
</dbReference>